<protein>
    <submittedName>
        <fullName evidence="2">Uncharacterized protein</fullName>
    </submittedName>
</protein>
<feature type="region of interest" description="Disordered" evidence="1">
    <location>
        <begin position="1"/>
        <end position="28"/>
    </location>
</feature>
<keyword evidence="3" id="KW-1185">Reference proteome</keyword>
<sequence>MIKNNVQNGTNISSVADQRSIISGTASD</sequence>
<organism evidence="2 3">
    <name type="scientific">Allacma fusca</name>
    <dbReference type="NCBI Taxonomy" id="39272"/>
    <lineage>
        <taxon>Eukaryota</taxon>
        <taxon>Metazoa</taxon>
        <taxon>Ecdysozoa</taxon>
        <taxon>Arthropoda</taxon>
        <taxon>Hexapoda</taxon>
        <taxon>Collembola</taxon>
        <taxon>Symphypleona</taxon>
        <taxon>Sminthuridae</taxon>
        <taxon>Allacma</taxon>
    </lineage>
</organism>
<evidence type="ECO:0000313" key="3">
    <source>
        <dbReference type="Proteomes" id="UP000708208"/>
    </source>
</evidence>
<reference evidence="2" key="1">
    <citation type="submission" date="2021-06" db="EMBL/GenBank/DDBJ databases">
        <authorList>
            <person name="Hodson N. C."/>
            <person name="Mongue J. A."/>
            <person name="Jaron S. K."/>
        </authorList>
    </citation>
    <scope>NUCLEOTIDE SEQUENCE</scope>
</reference>
<dbReference type="AlphaFoldDB" id="A0A8J2L3Y1"/>
<name>A0A8J2L3Y1_9HEXA</name>
<accession>A0A8J2L3Y1</accession>
<proteinExistence type="predicted"/>
<dbReference type="Proteomes" id="UP000708208">
    <property type="component" value="Unassembled WGS sequence"/>
</dbReference>
<evidence type="ECO:0000256" key="1">
    <source>
        <dbReference type="SAM" id="MobiDB-lite"/>
    </source>
</evidence>
<feature type="non-terminal residue" evidence="2">
    <location>
        <position position="1"/>
    </location>
</feature>
<comment type="caution">
    <text evidence="2">The sequence shown here is derived from an EMBL/GenBank/DDBJ whole genome shotgun (WGS) entry which is preliminary data.</text>
</comment>
<gene>
    <name evidence="2" type="ORF">AFUS01_LOCUS25817</name>
</gene>
<evidence type="ECO:0000313" key="2">
    <source>
        <dbReference type="EMBL" id="CAG7815118.1"/>
    </source>
</evidence>
<dbReference type="EMBL" id="CAJVCH010336419">
    <property type="protein sequence ID" value="CAG7815118.1"/>
    <property type="molecule type" value="Genomic_DNA"/>
</dbReference>